<dbReference type="PANTHER" id="PTHR24320:SF148">
    <property type="entry name" value="NAD(P)-BINDING ROSSMANN-FOLD SUPERFAMILY PROTEIN"/>
    <property type="match status" value="1"/>
</dbReference>
<proteinExistence type="inferred from homology"/>
<comment type="caution">
    <text evidence="3">The sequence shown here is derived from an EMBL/GenBank/DDBJ whole genome shotgun (WGS) entry which is preliminary data.</text>
</comment>
<dbReference type="SUPFAM" id="SSF51735">
    <property type="entry name" value="NAD(P)-binding Rossmann-fold domains"/>
    <property type="match status" value="1"/>
</dbReference>
<keyword evidence="2" id="KW-0560">Oxidoreductase</keyword>
<dbReference type="AlphaFoldDB" id="A0A2R5GES1"/>
<name>A0A2R5GES1_9STRA</name>
<dbReference type="InterPro" id="IPR002347">
    <property type="entry name" value="SDR_fam"/>
</dbReference>
<dbReference type="InParanoid" id="A0A2R5GES1"/>
<dbReference type="Proteomes" id="UP000241890">
    <property type="component" value="Unassembled WGS sequence"/>
</dbReference>
<evidence type="ECO:0000256" key="1">
    <source>
        <dbReference type="ARBA" id="ARBA00006484"/>
    </source>
</evidence>
<dbReference type="EMBL" id="BEYU01000057">
    <property type="protein sequence ID" value="GBG29422.1"/>
    <property type="molecule type" value="Genomic_DNA"/>
</dbReference>
<organism evidence="3 4">
    <name type="scientific">Hondaea fermentalgiana</name>
    <dbReference type="NCBI Taxonomy" id="2315210"/>
    <lineage>
        <taxon>Eukaryota</taxon>
        <taxon>Sar</taxon>
        <taxon>Stramenopiles</taxon>
        <taxon>Bigyra</taxon>
        <taxon>Labyrinthulomycetes</taxon>
        <taxon>Thraustochytrida</taxon>
        <taxon>Thraustochytriidae</taxon>
        <taxon>Hondaea</taxon>
    </lineage>
</organism>
<evidence type="ECO:0000313" key="4">
    <source>
        <dbReference type="Proteomes" id="UP000241890"/>
    </source>
</evidence>
<reference evidence="3 4" key="1">
    <citation type="submission" date="2017-12" db="EMBL/GenBank/DDBJ databases">
        <title>Sequencing, de novo assembly and annotation of complete genome of a new Thraustochytrid species, strain FCC1311.</title>
        <authorList>
            <person name="Sedici K."/>
            <person name="Godart F."/>
            <person name="Aiese Cigliano R."/>
            <person name="Sanseverino W."/>
            <person name="Barakat M."/>
            <person name="Ortet P."/>
            <person name="Marechal E."/>
            <person name="Cagnac O."/>
            <person name="Amato A."/>
        </authorList>
    </citation>
    <scope>NUCLEOTIDE SEQUENCE [LARGE SCALE GENOMIC DNA]</scope>
</reference>
<dbReference type="Pfam" id="PF00106">
    <property type="entry name" value="adh_short"/>
    <property type="match status" value="1"/>
</dbReference>
<dbReference type="GO" id="GO:0016491">
    <property type="term" value="F:oxidoreductase activity"/>
    <property type="evidence" value="ECO:0007669"/>
    <property type="project" value="UniProtKB-KW"/>
</dbReference>
<comment type="similarity">
    <text evidence="1">Belongs to the short-chain dehydrogenases/reductases (SDR) family.</text>
</comment>
<dbReference type="InterPro" id="IPR036291">
    <property type="entry name" value="NAD(P)-bd_dom_sf"/>
</dbReference>
<sequence>MASQLGDFQPKWFPDFAEKLPRVEGKVFVVTGTTSGTGFTAAKTVVEKGGTLVALNRPSERATAALQKLKDIPEASDRVHGVDCDLQSFASVREAAAKVRESFPEVHCLANNAGIMATPDRATKDGFDEQMQTNHLSHFLLVKELMPCLLASAAKTGEDARIVNHSSGARKRTQVLEEKYFGKNGGNLGGDEVSNMAGPPFTRYAQTKLANSVFTHALADRLEAAKLPVKVFSCHPGASATSLANHLDINSLSSFKVFFFKMILQSADDGAMGLVKCMMDPSVTSRGMYGPNGWFQTFYGPAEYTKPLDSETDQANKDLLWRASEQAIGETFTVSQ</sequence>
<gene>
    <name evidence="3" type="ORF">FCC1311_056432</name>
</gene>
<dbReference type="PRINTS" id="PR00081">
    <property type="entry name" value="GDHRDH"/>
</dbReference>
<evidence type="ECO:0000256" key="2">
    <source>
        <dbReference type="ARBA" id="ARBA00023002"/>
    </source>
</evidence>
<dbReference type="PANTHER" id="PTHR24320">
    <property type="entry name" value="RETINOL DEHYDROGENASE"/>
    <property type="match status" value="1"/>
</dbReference>
<evidence type="ECO:0000313" key="3">
    <source>
        <dbReference type="EMBL" id="GBG29422.1"/>
    </source>
</evidence>
<protein>
    <submittedName>
        <fullName evidence="3">Short chain dehydrogenase family protein</fullName>
    </submittedName>
</protein>
<keyword evidence="4" id="KW-1185">Reference proteome</keyword>
<accession>A0A2R5GES1</accession>
<dbReference type="Gene3D" id="3.40.50.720">
    <property type="entry name" value="NAD(P)-binding Rossmann-like Domain"/>
    <property type="match status" value="1"/>
</dbReference>
<dbReference type="OrthoDB" id="10265294at2759"/>